<feature type="transmembrane region" description="Helical" evidence="1">
    <location>
        <begin position="164"/>
        <end position="183"/>
    </location>
</feature>
<feature type="transmembrane region" description="Helical" evidence="1">
    <location>
        <begin position="231"/>
        <end position="253"/>
    </location>
</feature>
<feature type="transmembrane region" description="Helical" evidence="1">
    <location>
        <begin position="338"/>
        <end position="359"/>
    </location>
</feature>
<keyword evidence="1" id="KW-1133">Transmembrane helix</keyword>
<keyword evidence="3" id="KW-1185">Reference proteome</keyword>
<feature type="transmembrane region" description="Helical" evidence="1">
    <location>
        <begin position="397"/>
        <end position="415"/>
    </location>
</feature>
<dbReference type="AlphaFoldDB" id="A0AAE3HIK0"/>
<dbReference type="Pfam" id="PF16933">
    <property type="entry name" value="PelG"/>
    <property type="match status" value="1"/>
</dbReference>
<feature type="transmembrane region" description="Helical" evidence="1">
    <location>
        <begin position="421"/>
        <end position="441"/>
    </location>
</feature>
<gene>
    <name evidence="2" type="ORF">J2T55_001014</name>
</gene>
<comment type="caution">
    <text evidence="2">The sequence shown here is derived from an EMBL/GenBank/DDBJ whole genome shotgun (WGS) entry which is preliminary data.</text>
</comment>
<evidence type="ECO:0000313" key="3">
    <source>
        <dbReference type="Proteomes" id="UP001204445"/>
    </source>
</evidence>
<protein>
    <submittedName>
        <fullName evidence="2">Membrane protein</fullName>
    </submittedName>
</protein>
<accession>A0AAE3HIK0</accession>
<sequence length="464" mass="51977">MAGIGFELRKLLREESYTGLLRAYGYAGLISSGPWVLSILAVMALGVMSLVYAEHALQVNQFLVSVTYLVAASLIITGPFQILFTRFVADRLFAHERHRIMPNLIGLLSFINILAGVIGIAIIGFLFQGEPLLYRLEMMTGFVLLCNIWCVVIFVVGMKAYRQVLWAFVFGYGATLAAGLLLNDYGLQGLLGGFVMGQGLLLSILLYLVLRDYPADRFIALDIRHRNLTHRSLLFVGLFYNLGIWADKLIFWFNPYTSEPVIGPLRSSPIYDLPIFLAYLSIVPGMAVFLIRLETDFVERYDAYYSSIRDGGALNTIQEQLDAMIEAVRQGIYDILKIQGITVVALILLGPSIMDWLGFSMLYLPLFNIDLVAVGIQVLFLGILNVLFYLDRLKEALGLCLAFLLANTGLTLLSQQLGPFYYGYGYAVSLLLVTLLGFILLDRVFKQLTYATFMLQPQTIRHVE</sequence>
<evidence type="ECO:0000313" key="2">
    <source>
        <dbReference type="EMBL" id="MCS3903006.1"/>
    </source>
</evidence>
<feature type="transmembrane region" description="Helical" evidence="1">
    <location>
        <begin position="62"/>
        <end position="84"/>
    </location>
</feature>
<feature type="transmembrane region" description="Helical" evidence="1">
    <location>
        <begin position="21"/>
        <end position="50"/>
    </location>
</feature>
<keyword evidence="1" id="KW-0472">Membrane</keyword>
<dbReference type="Proteomes" id="UP001204445">
    <property type="component" value="Unassembled WGS sequence"/>
</dbReference>
<feature type="transmembrane region" description="Helical" evidence="1">
    <location>
        <begin position="273"/>
        <end position="291"/>
    </location>
</feature>
<feature type="transmembrane region" description="Helical" evidence="1">
    <location>
        <begin position="371"/>
        <end position="390"/>
    </location>
</feature>
<feature type="transmembrane region" description="Helical" evidence="1">
    <location>
        <begin position="189"/>
        <end position="210"/>
    </location>
</feature>
<feature type="transmembrane region" description="Helical" evidence="1">
    <location>
        <begin position="139"/>
        <end position="157"/>
    </location>
</feature>
<evidence type="ECO:0000256" key="1">
    <source>
        <dbReference type="SAM" id="Phobius"/>
    </source>
</evidence>
<dbReference type="RefSeq" id="WP_259054612.1">
    <property type="nucleotide sequence ID" value="NZ_JANUCT010000005.1"/>
</dbReference>
<name>A0AAE3HIK0_9GAMM</name>
<organism evidence="2 3">
    <name type="scientific">Methylohalomonas lacus</name>
    <dbReference type="NCBI Taxonomy" id="398773"/>
    <lineage>
        <taxon>Bacteria</taxon>
        <taxon>Pseudomonadati</taxon>
        <taxon>Pseudomonadota</taxon>
        <taxon>Gammaproteobacteria</taxon>
        <taxon>Methylohalomonadales</taxon>
        <taxon>Methylohalomonadaceae</taxon>
        <taxon>Methylohalomonas</taxon>
    </lineage>
</organism>
<proteinExistence type="predicted"/>
<keyword evidence="1" id="KW-0812">Transmembrane</keyword>
<feature type="transmembrane region" description="Helical" evidence="1">
    <location>
        <begin position="104"/>
        <end position="127"/>
    </location>
</feature>
<reference evidence="2" key="1">
    <citation type="submission" date="2022-08" db="EMBL/GenBank/DDBJ databases">
        <title>Genomic Encyclopedia of Type Strains, Phase III (KMG-III): the genomes of soil and plant-associated and newly described type strains.</title>
        <authorList>
            <person name="Whitman W."/>
        </authorList>
    </citation>
    <scope>NUCLEOTIDE SEQUENCE</scope>
    <source>
        <strain evidence="2">HMT 1</strain>
    </source>
</reference>
<dbReference type="InterPro" id="IPR031617">
    <property type="entry name" value="PelG"/>
</dbReference>
<dbReference type="EMBL" id="JANUCT010000005">
    <property type="protein sequence ID" value="MCS3903006.1"/>
    <property type="molecule type" value="Genomic_DNA"/>
</dbReference>